<protein>
    <submittedName>
        <fullName evidence="5">SPRY-domain-containing protein</fullName>
    </submittedName>
</protein>
<dbReference type="CDD" id="cd12909">
    <property type="entry name" value="SPRY_RanBP9_10"/>
    <property type="match status" value="1"/>
</dbReference>
<keyword evidence="6" id="KW-1185">Reference proteome</keyword>
<feature type="compositionally biased region" description="Polar residues" evidence="2">
    <location>
        <begin position="480"/>
        <end position="497"/>
    </location>
</feature>
<sequence length="671" mass="74904">MFRRSSYAEVAAGNSSQSPNSGPIRSSAFEQLLQRAPPSIGRPTPRQRRGSRSLDFDEQISMSRSWGRPSHFPPQPLEYIHREKTLEDDDADEDFFVPSYLKGSRYASMAEKAVEQRRAAARSRNNLSRTTSSASLRQRNSGVSIDIVERVAPVSNDLQLWPTRWNEMDKNVQIELDEDGSVAKYAGPQKLQEEAAAVRANRPMPRQAGIYYFEVSVQSRLKEGIIGIGFAGPKVVLTRIPGWEPESFGYHSDDGNCFQNTPSGKPYGPKFKQLDIIGCGMNFRTNTAFFTRNGQFLGTAFHNLKPDVPYYPIVGLKKSGESVWVNFGQEPFVFDIDRMVQDEKDAIYAQIARTRSRNMGGTNCEEAVDENLLVQNLVAQYLSHGGYVDTARAFQEEVNEARVRDGEGASEITLSDADTADGMNRQKIRTAILEGDIDAAIQLTNEHYPTVFRENQGIYFKLRCRKFIELIRRYTDMSNNDLAPVLTPSTTKRSSMARTDDNDFEMDLDDDDENPSPAPPPAPPAPTPPLTHWRHSRPAPPSDDEAERMDEDGDSEEARERQALMAEAIQYGQELKQEFAGDSRKEVQKALEDTFQLIAYEDPREGGCAELLGKESRAPLAEEVNAGILVSMGKSATSALLRMVKQSEALVEVLGEEGGDGAFVHVGRDFM</sequence>
<feature type="region of interest" description="Disordered" evidence="2">
    <location>
        <begin position="117"/>
        <end position="138"/>
    </location>
</feature>
<accession>A0A6A6VPJ9</accession>
<dbReference type="InterPro" id="IPR043136">
    <property type="entry name" value="B30.2/SPRY_sf"/>
</dbReference>
<feature type="compositionally biased region" description="Polar residues" evidence="2">
    <location>
        <begin position="13"/>
        <end position="24"/>
    </location>
</feature>
<evidence type="ECO:0000313" key="5">
    <source>
        <dbReference type="EMBL" id="KAF2751127.1"/>
    </source>
</evidence>
<feature type="compositionally biased region" description="Acidic residues" evidence="2">
    <location>
        <begin position="502"/>
        <end position="514"/>
    </location>
</feature>
<feature type="domain" description="CTLH" evidence="4">
    <location>
        <begin position="423"/>
        <end position="478"/>
    </location>
</feature>
<dbReference type="InterPro" id="IPR006595">
    <property type="entry name" value="CTLH_C"/>
</dbReference>
<evidence type="ECO:0000256" key="2">
    <source>
        <dbReference type="SAM" id="MobiDB-lite"/>
    </source>
</evidence>
<dbReference type="InterPro" id="IPR035782">
    <property type="entry name" value="SPRY_RanBP9/10"/>
</dbReference>
<feature type="compositionally biased region" description="Low complexity" evidence="2">
    <location>
        <begin position="122"/>
        <end position="137"/>
    </location>
</feature>
<dbReference type="Pfam" id="PF10607">
    <property type="entry name" value="CTLH"/>
    <property type="match status" value="1"/>
</dbReference>
<dbReference type="InterPro" id="IPR013144">
    <property type="entry name" value="CRA_dom"/>
</dbReference>
<dbReference type="SMART" id="SM00667">
    <property type="entry name" value="LisH"/>
    <property type="match status" value="1"/>
</dbReference>
<dbReference type="PROSITE" id="PS50896">
    <property type="entry name" value="LISH"/>
    <property type="match status" value="1"/>
</dbReference>
<dbReference type="InterPro" id="IPR024964">
    <property type="entry name" value="CTLH/CRA"/>
</dbReference>
<dbReference type="InterPro" id="IPR013320">
    <property type="entry name" value="ConA-like_dom_sf"/>
</dbReference>
<dbReference type="PANTHER" id="PTHR12864">
    <property type="entry name" value="RAN BINDING PROTEIN 9-RELATED"/>
    <property type="match status" value="1"/>
</dbReference>
<dbReference type="InterPro" id="IPR003877">
    <property type="entry name" value="SPRY_dom"/>
</dbReference>
<dbReference type="SMART" id="SM00449">
    <property type="entry name" value="SPRY"/>
    <property type="match status" value="1"/>
</dbReference>
<dbReference type="Gene3D" id="2.60.120.920">
    <property type="match status" value="1"/>
</dbReference>
<dbReference type="InterPro" id="IPR001870">
    <property type="entry name" value="B30.2/SPRY"/>
</dbReference>
<dbReference type="PROSITE" id="PS50188">
    <property type="entry name" value="B302_SPRY"/>
    <property type="match status" value="1"/>
</dbReference>
<gene>
    <name evidence="5" type="ORF">M011DRAFT_436023</name>
</gene>
<evidence type="ECO:0000259" key="4">
    <source>
        <dbReference type="PROSITE" id="PS50897"/>
    </source>
</evidence>
<dbReference type="PROSITE" id="PS50897">
    <property type="entry name" value="CTLH"/>
    <property type="match status" value="1"/>
</dbReference>
<evidence type="ECO:0000313" key="6">
    <source>
        <dbReference type="Proteomes" id="UP000799440"/>
    </source>
</evidence>
<dbReference type="SMART" id="SM00668">
    <property type="entry name" value="CTLH"/>
    <property type="match status" value="1"/>
</dbReference>
<dbReference type="OrthoDB" id="25503at2759"/>
<organism evidence="5 6">
    <name type="scientific">Sporormia fimetaria CBS 119925</name>
    <dbReference type="NCBI Taxonomy" id="1340428"/>
    <lineage>
        <taxon>Eukaryota</taxon>
        <taxon>Fungi</taxon>
        <taxon>Dikarya</taxon>
        <taxon>Ascomycota</taxon>
        <taxon>Pezizomycotina</taxon>
        <taxon>Dothideomycetes</taxon>
        <taxon>Pleosporomycetidae</taxon>
        <taxon>Pleosporales</taxon>
        <taxon>Sporormiaceae</taxon>
        <taxon>Sporormia</taxon>
    </lineage>
</organism>
<dbReference type="InterPro" id="IPR006594">
    <property type="entry name" value="LisH"/>
</dbReference>
<name>A0A6A6VPJ9_9PLEO</name>
<dbReference type="InterPro" id="IPR050618">
    <property type="entry name" value="Ubq-SigPath_Reg"/>
</dbReference>
<comment type="function">
    <text evidence="1">Involved in the proteasome-dependent degradation of fructose-1,6-bisphosphatase.</text>
</comment>
<dbReference type="SUPFAM" id="SSF49899">
    <property type="entry name" value="Concanavalin A-like lectins/glucanases"/>
    <property type="match status" value="1"/>
</dbReference>
<feature type="region of interest" description="Disordered" evidence="2">
    <location>
        <begin position="480"/>
        <end position="559"/>
    </location>
</feature>
<dbReference type="AlphaFoldDB" id="A0A6A6VPJ9"/>
<reference evidence="5" key="1">
    <citation type="journal article" date="2020" name="Stud. Mycol.">
        <title>101 Dothideomycetes genomes: a test case for predicting lifestyles and emergence of pathogens.</title>
        <authorList>
            <person name="Haridas S."/>
            <person name="Albert R."/>
            <person name="Binder M."/>
            <person name="Bloem J."/>
            <person name="Labutti K."/>
            <person name="Salamov A."/>
            <person name="Andreopoulos B."/>
            <person name="Baker S."/>
            <person name="Barry K."/>
            <person name="Bills G."/>
            <person name="Bluhm B."/>
            <person name="Cannon C."/>
            <person name="Castanera R."/>
            <person name="Culley D."/>
            <person name="Daum C."/>
            <person name="Ezra D."/>
            <person name="Gonzalez J."/>
            <person name="Henrissat B."/>
            <person name="Kuo A."/>
            <person name="Liang C."/>
            <person name="Lipzen A."/>
            <person name="Lutzoni F."/>
            <person name="Magnuson J."/>
            <person name="Mondo S."/>
            <person name="Nolan M."/>
            <person name="Ohm R."/>
            <person name="Pangilinan J."/>
            <person name="Park H.-J."/>
            <person name="Ramirez L."/>
            <person name="Alfaro M."/>
            <person name="Sun H."/>
            <person name="Tritt A."/>
            <person name="Yoshinaga Y."/>
            <person name="Zwiers L.-H."/>
            <person name="Turgeon B."/>
            <person name="Goodwin S."/>
            <person name="Spatafora J."/>
            <person name="Crous P."/>
            <person name="Grigoriev I."/>
        </authorList>
    </citation>
    <scope>NUCLEOTIDE SEQUENCE</scope>
    <source>
        <strain evidence="5">CBS 119925</strain>
    </source>
</reference>
<dbReference type="Pfam" id="PF00622">
    <property type="entry name" value="SPRY"/>
    <property type="match status" value="1"/>
</dbReference>
<evidence type="ECO:0000256" key="1">
    <source>
        <dbReference type="ARBA" id="ARBA00002343"/>
    </source>
</evidence>
<dbReference type="EMBL" id="MU006562">
    <property type="protein sequence ID" value="KAF2751127.1"/>
    <property type="molecule type" value="Genomic_DNA"/>
</dbReference>
<proteinExistence type="predicted"/>
<feature type="region of interest" description="Disordered" evidence="2">
    <location>
        <begin position="1"/>
        <end position="58"/>
    </location>
</feature>
<feature type="compositionally biased region" description="Acidic residues" evidence="2">
    <location>
        <begin position="542"/>
        <end position="555"/>
    </location>
</feature>
<dbReference type="Proteomes" id="UP000799440">
    <property type="component" value="Unassembled WGS sequence"/>
</dbReference>
<dbReference type="SMART" id="SM00757">
    <property type="entry name" value="CRA"/>
    <property type="match status" value="1"/>
</dbReference>
<feature type="domain" description="B30.2/SPRY" evidence="3">
    <location>
        <begin position="143"/>
        <end position="332"/>
    </location>
</feature>
<feature type="compositionally biased region" description="Pro residues" evidence="2">
    <location>
        <begin position="516"/>
        <end position="529"/>
    </location>
</feature>
<evidence type="ECO:0000259" key="3">
    <source>
        <dbReference type="PROSITE" id="PS50188"/>
    </source>
</evidence>